<evidence type="ECO:0008006" key="3">
    <source>
        <dbReference type="Google" id="ProtNLM"/>
    </source>
</evidence>
<reference evidence="2" key="1">
    <citation type="submission" date="2019-08" db="EMBL/GenBank/DDBJ databases">
        <authorList>
            <person name="Kucharzyk K."/>
            <person name="Murdoch R.W."/>
            <person name="Higgins S."/>
            <person name="Loffler F."/>
        </authorList>
    </citation>
    <scope>NUCLEOTIDE SEQUENCE</scope>
</reference>
<keyword evidence="1" id="KW-0472">Membrane</keyword>
<gene>
    <name evidence="2" type="ORF">SDC9_197349</name>
</gene>
<proteinExistence type="predicted"/>
<feature type="transmembrane region" description="Helical" evidence="1">
    <location>
        <begin position="61"/>
        <end position="87"/>
    </location>
</feature>
<evidence type="ECO:0000313" key="2">
    <source>
        <dbReference type="EMBL" id="MPN49727.1"/>
    </source>
</evidence>
<dbReference type="Pfam" id="PF14209">
    <property type="entry name" value="DUF4321"/>
    <property type="match status" value="1"/>
</dbReference>
<accession>A0A645IEN1</accession>
<dbReference type="AlphaFoldDB" id="A0A645IEN1"/>
<keyword evidence="1" id="KW-0812">Transmembrane</keyword>
<evidence type="ECO:0000256" key="1">
    <source>
        <dbReference type="SAM" id="Phobius"/>
    </source>
</evidence>
<comment type="caution">
    <text evidence="2">The sequence shown here is derived from an EMBL/GenBank/DDBJ whole genome shotgun (WGS) entry which is preliminary data.</text>
</comment>
<sequence length="90" mass="9635">MRSGNSKGYSLLALFLITGAVLGGIFGEFIASSTTLAGVAPYLVKNYPIIDVPPVVINLYVIKFIIGFSLQPNLMSILGVIAAIALFRRF</sequence>
<name>A0A645IEN1_9ZZZZ</name>
<dbReference type="EMBL" id="VSSQ01113230">
    <property type="protein sequence ID" value="MPN49727.1"/>
    <property type="molecule type" value="Genomic_DNA"/>
</dbReference>
<keyword evidence="1" id="KW-1133">Transmembrane helix</keyword>
<organism evidence="2">
    <name type="scientific">bioreactor metagenome</name>
    <dbReference type="NCBI Taxonomy" id="1076179"/>
    <lineage>
        <taxon>unclassified sequences</taxon>
        <taxon>metagenomes</taxon>
        <taxon>ecological metagenomes</taxon>
    </lineage>
</organism>
<protein>
    <recommendedName>
        <fullName evidence="3">DUF4321 domain-containing protein</fullName>
    </recommendedName>
</protein>
<dbReference type="InterPro" id="IPR025470">
    <property type="entry name" value="DUF4321"/>
</dbReference>